<evidence type="ECO:0000313" key="2">
    <source>
        <dbReference type="EMBL" id="GAA3989617.1"/>
    </source>
</evidence>
<sequence length="118" mass="12568">MIPAARSSGVVYGLAAVDCRGRVADRVVMTALRWKPGMRLDIHEARGLLVVQAALGGVFAVTKQGHLRLPASVRHCCGLVPGDRVLLVADPGQEVAGRAPAGRVGRAARSPARRTRWR</sequence>
<evidence type="ECO:0000313" key="3">
    <source>
        <dbReference type="Proteomes" id="UP001501747"/>
    </source>
</evidence>
<feature type="compositionally biased region" description="Low complexity" evidence="1">
    <location>
        <begin position="97"/>
        <end position="110"/>
    </location>
</feature>
<protein>
    <recommendedName>
        <fullName evidence="4">AbrB/MazE/SpoVT family DNA-binding domain-containing protein</fullName>
    </recommendedName>
</protein>
<gene>
    <name evidence="2" type="ORF">GCM10022247_05290</name>
</gene>
<keyword evidence="3" id="KW-1185">Reference proteome</keyword>
<proteinExistence type="predicted"/>
<evidence type="ECO:0000256" key="1">
    <source>
        <dbReference type="SAM" id="MobiDB-lite"/>
    </source>
</evidence>
<organism evidence="2 3">
    <name type="scientific">Allokutzneria multivorans</name>
    <dbReference type="NCBI Taxonomy" id="1142134"/>
    <lineage>
        <taxon>Bacteria</taxon>
        <taxon>Bacillati</taxon>
        <taxon>Actinomycetota</taxon>
        <taxon>Actinomycetes</taxon>
        <taxon>Pseudonocardiales</taxon>
        <taxon>Pseudonocardiaceae</taxon>
        <taxon>Allokutzneria</taxon>
    </lineage>
</organism>
<accession>A0ABP7QXR4</accession>
<reference evidence="3" key="1">
    <citation type="journal article" date="2019" name="Int. J. Syst. Evol. Microbiol.">
        <title>The Global Catalogue of Microorganisms (GCM) 10K type strain sequencing project: providing services to taxonomists for standard genome sequencing and annotation.</title>
        <authorList>
            <consortium name="The Broad Institute Genomics Platform"/>
            <consortium name="The Broad Institute Genome Sequencing Center for Infectious Disease"/>
            <person name="Wu L."/>
            <person name="Ma J."/>
        </authorList>
    </citation>
    <scope>NUCLEOTIDE SEQUENCE [LARGE SCALE GENOMIC DNA]</scope>
    <source>
        <strain evidence="3">JCM 17342</strain>
    </source>
</reference>
<dbReference type="EMBL" id="BAABAL010000004">
    <property type="protein sequence ID" value="GAA3989617.1"/>
    <property type="molecule type" value="Genomic_DNA"/>
</dbReference>
<comment type="caution">
    <text evidence="2">The sequence shown here is derived from an EMBL/GenBank/DDBJ whole genome shotgun (WGS) entry which is preliminary data.</text>
</comment>
<evidence type="ECO:0008006" key="4">
    <source>
        <dbReference type="Google" id="ProtNLM"/>
    </source>
</evidence>
<name>A0ABP7QXR4_9PSEU</name>
<dbReference type="Proteomes" id="UP001501747">
    <property type="component" value="Unassembled WGS sequence"/>
</dbReference>
<feature type="region of interest" description="Disordered" evidence="1">
    <location>
        <begin position="97"/>
        <end position="118"/>
    </location>
</feature>